<evidence type="ECO:0000256" key="3">
    <source>
        <dbReference type="PROSITE-ProRule" id="PRU00221"/>
    </source>
</evidence>
<dbReference type="InterPro" id="IPR020472">
    <property type="entry name" value="WD40_PAC1"/>
</dbReference>
<reference evidence="5" key="1">
    <citation type="journal article" date="2020" name="mSystems">
        <title>Genome- and Community-Level Interaction Insights into Carbon Utilization and Element Cycling Functions of Hydrothermarchaeota in Hydrothermal Sediment.</title>
        <authorList>
            <person name="Zhou Z."/>
            <person name="Liu Y."/>
            <person name="Xu W."/>
            <person name="Pan J."/>
            <person name="Luo Z.H."/>
            <person name="Li M."/>
        </authorList>
    </citation>
    <scope>NUCLEOTIDE SEQUENCE [LARGE SCALE GENOMIC DNA]</scope>
    <source>
        <strain evidence="5">SpSt-374</strain>
    </source>
</reference>
<feature type="repeat" description="WD" evidence="3">
    <location>
        <begin position="320"/>
        <end position="362"/>
    </location>
</feature>
<keyword evidence="2" id="KW-0677">Repeat</keyword>
<gene>
    <name evidence="5" type="ORF">ENR15_17625</name>
</gene>
<accession>A0A7C3ZYA4</accession>
<dbReference type="InterPro" id="IPR000719">
    <property type="entry name" value="Prot_kinase_dom"/>
</dbReference>
<dbReference type="Gene3D" id="3.30.200.20">
    <property type="entry name" value="Phosphorylase Kinase, domain 1"/>
    <property type="match status" value="1"/>
</dbReference>
<dbReference type="AlphaFoldDB" id="A0A7C3ZYA4"/>
<protein>
    <submittedName>
        <fullName evidence="5">Serine/threonine protein kinase</fullName>
    </submittedName>
</protein>
<dbReference type="PROSITE" id="PS50011">
    <property type="entry name" value="PROTEIN_KINASE_DOM"/>
    <property type="match status" value="1"/>
</dbReference>
<feature type="repeat" description="WD" evidence="3">
    <location>
        <begin position="451"/>
        <end position="492"/>
    </location>
</feature>
<keyword evidence="1 3" id="KW-0853">WD repeat</keyword>
<dbReference type="SUPFAM" id="SSF56112">
    <property type="entry name" value="Protein kinase-like (PK-like)"/>
    <property type="match status" value="1"/>
</dbReference>
<dbReference type="PANTHER" id="PTHR19879">
    <property type="entry name" value="TRANSCRIPTION INITIATION FACTOR TFIID"/>
    <property type="match status" value="1"/>
</dbReference>
<dbReference type="InterPro" id="IPR001632">
    <property type="entry name" value="WD40_G-protein_beta-like"/>
</dbReference>
<dbReference type="PROSITE" id="PS00678">
    <property type="entry name" value="WD_REPEATS_1"/>
    <property type="match status" value="5"/>
</dbReference>
<feature type="repeat" description="WD" evidence="3">
    <location>
        <begin position="363"/>
        <end position="404"/>
    </location>
</feature>
<dbReference type="CDD" id="cd00200">
    <property type="entry name" value="WD40"/>
    <property type="match status" value="1"/>
</dbReference>
<dbReference type="EMBL" id="DSPX01000179">
    <property type="protein sequence ID" value="HGG02408.1"/>
    <property type="molecule type" value="Genomic_DNA"/>
</dbReference>
<name>A0A7C3ZYA4_9CYAN</name>
<dbReference type="SMART" id="SM00320">
    <property type="entry name" value="WD40"/>
    <property type="match status" value="7"/>
</dbReference>
<proteinExistence type="predicted"/>
<feature type="repeat" description="WD" evidence="3">
    <location>
        <begin position="409"/>
        <end position="450"/>
    </location>
</feature>
<dbReference type="Gene3D" id="2.130.10.10">
    <property type="entry name" value="YVTN repeat-like/Quinoprotein amine dehydrogenase"/>
    <property type="match status" value="4"/>
</dbReference>
<dbReference type="GO" id="GO:0005524">
    <property type="term" value="F:ATP binding"/>
    <property type="evidence" value="ECO:0007669"/>
    <property type="project" value="InterPro"/>
</dbReference>
<feature type="repeat" description="WD" evidence="3">
    <location>
        <begin position="493"/>
        <end position="534"/>
    </location>
</feature>
<dbReference type="InterPro" id="IPR019775">
    <property type="entry name" value="WD40_repeat_CS"/>
</dbReference>
<sequence length="612" mass="66691">MKYCFNPACPNTQNSDTATICTSCGSPLLVGERYAIVQLLGEGGVSRTFLGVDEKSPNLSHCIIKQYIPAISSAKASQNPSDLPETAKKIFSRNAQKRLDLGPHPHINLLLASLEQGGHLYLVQEHIEGKNLVEELEWLGAFSEEKIKQLLHQLLPTLQFIHEQQVIHGDISAENILRRPNGDLVLIDFGISEELAKAGLTRTGSTQLEQRYAPLEQIRGGKAYPASDLYNLGVACIQLLSGVKLDQLYDPDSGTWQWRQHLGSKSISSGLGNILDRLLKDSIKERYQTAAEALAELPVVTSPPPPPPPPPGIGGEIRTLTGHFGWVWSVSFSPDNSSLLASSSSDNGIILWDWENGTRRHTLIEHSDMVLCVAFAGNGRTLASGSRDKNIIIWDAETGQPLRTLGGWFSGHSELVNSLAFSPDGRLLASGSWDKNIILWDMPTGKRQRTLKGHSDWVYSVAFSPDGQTLASGSRDERIILWNVSTGKPRRTLNGDSGLVDTVAFSPDGRLLAGGFLNNNIIFWDLDSGEIVANLKGHSERVNAIAFSPDSKLLASASRDQTIVLWDVASGNPIRTLQGHKERVLSVCFSPDGQFIASGSADGTVKIWPVPL</sequence>
<dbReference type="PRINTS" id="PR00320">
    <property type="entry name" value="GPROTEINBRPT"/>
</dbReference>
<evidence type="ECO:0000313" key="5">
    <source>
        <dbReference type="EMBL" id="HGG02408.1"/>
    </source>
</evidence>
<dbReference type="InterPro" id="IPR015943">
    <property type="entry name" value="WD40/YVTN_repeat-like_dom_sf"/>
</dbReference>
<dbReference type="GO" id="GO:0004674">
    <property type="term" value="F:protein serine/threonine kinase activity"/>
    <property type="evidence" value="ECO:0007669"/>
    <property type="project" value="UniProtKB-KW"/>
</dbReference>
<dbReference type="PROSITE" id="PS50294">
    <property type="entry name" value="WD_REPEATS_REGION"/>
    <property type="match status" value="7"/>
</dbReference>
<dbReference type="InterPro" id="IPR001680">
    <property type="entry name" value="WD40_rpt"/>
</dbReference>
<organism evidence="5">
    <name type="scientific">Planktothricoides sp. SpSt-374</name>
    <dbReference type="NCBI Taxonomy" id="2282167"/>
    <lineage>
        <taxon>Bacteria</taxon>
        <taxon>Bacillati</taxon>
        <taxon>Cyanobacteriota</taxon>
        <taxon>Cyanophyceae</taxon>
        <taxon>Oscillatoriophycideae</taxon>
        <taxon>Oscillatoriales</taxon>
        <taxon>Oscillatoriaceae</taxon>
        <taxon>Planktothricoides</taxon>
    </lineage>
</organism>
<evidence type="ECO:0000259" key="4">
    <source>
        <dbReference type="PROSITE" id="PS50011"/>
    </source>
</evidence>
<dbReference type="InterPro" id="IPR011047">
    <property type="entry name" value="Quinoprotein_ADH-like_sf"/>
</dbReference>
<dbReference type="PRINTS" id="PR00319">
    <property type="entry name" value="GPROTEINB"/>
</dbReference>
<feature type="repeat" description="WD" evidence="3">
    <location>
        <begin position="535"/>
        <end position="576"/>
    </location>
</feature>
<dbReference type="SUPFAM" id="SSF50998">
    <property type="entry name" value="Quinoprotein alcohol dehydrogenase-like"/>
    <property type="match status" value="1"/>
</dbReference>
<dbReference type="InterPro" id="IPR011009">
    <property type="entry name" value="Kinase-like_dom_sf"/>
</dbReference>
<dbReference type="Gene3D" id="1.10.510.10">
    <property type="entry name" value="Transferase(Phosphotransferase) domain 1"/>
    <property type="match status" value="1"/>
</dbReference>
<feature type="domain" description="Protein kinase" evidence="4">
    <location>
        <begin position="34"/>
        <end position="300"/>
    </location>
</feature>
<dbReference type="NCBIfam" id="NF045510">
    <property type="entry name" value="4Cys_prefix_kin"/>
    <property type="match status" value="1"/>
</dbReference>
<dbReference type="Pfam" id="PF00069">
    <property type="entry name" value="Pkinase"/>
    <property type="match status" value="1"/>
</dbReference>
<keyword evidence="5" id="KW-0808">Transferase</keyword>
<keyword evidence="5" id="KW-0723">Serine/threonine-protein kinase</keyword>
<keyword evidence="5" id="KW-0418">Kinase</keyword>
<evidence type="ECO:0000256" key="1">
    <source>
        <dbReference type="ARBA" id="ARBA00022574"/>
    </source>
</evidence>
<dbReference type="PROSITE" id="PS50082">
    <property type="entry name" value="WD_REPEATS_2"/>
    <property type="match status" value="7"/>
</dbReference>
<dbReference type="PANTHER" id="PTHR19879:SF9">
    <property type="entry name" value="TRANSCRIPTION INITIATION FACTOR TFIID SUBUNIT 5"/>
    <property type="match status" value="1"/>
</dbReference>
<dbReference type="Pfam" id="PF00400">
    <property type="entry name" value="WD40"/>
    <property type="match status" value="7"/>
</dbReference>
<feature type="repeat" description="WD" evidence="3">
    <location>
        <begin position="577"/>
        <end position="612"/>
    </location>
</feature>
<evidence type="ECO:0000256" key="2">
    <source>
        <dbReference type="ARBA" id="ARBA00022737"/>
    </source>
</evidence>
<comment type="caution">
    <text evidence="5">The sequence shown here is derived from an EMBL/GenBank/DDBJ whole genome shotgun (WGS) entry which is preliminary data.</text>
</comment>
<dbReference type="CDD" id="cd14014">
    <property type="entry name" value="STKc_PknB_like"/>
    <property type="match status" value="1"/>
</dbReference>